<dbReference type="InterPro" id="IPR008007">
    <property type="entry name" value="Peptidase_M42"/>
</dbReference>
<evidence type="ECO:0000256" key="6">
    <source>
        <dbReference type="PIRSR" id="PIRSR001123-2"/>
    </source>
</evidence>
<evidence type="ECO:0000313" key="9">
    <source>
        <dbReference type="Proteomes" id="UP000430345"/>
    </source>
</evidence>
<sequence>MINKDRIVERFLEYVKINSESYNEGTFAERLVKELEGLGLQVEVDKAGEKVGSNTGNIIARLDGNLDIEPVLFSCHMDTVTPGKNISPIIKDGVIYSDGTTILGGDDKGGITAIIEALNVIKENNLEHGNIEIVFTIAEEVGLCGSKNLDYSKFQAKKAFVLDSGGDIGTIVIKGPAQDKIMVKIKGKPAHAGVCPEEGISAIEIASDAISNMNLLRIDENTTANIGTIKGGVATNVVCPEVLIEAEARSTVEESLDKQTKHMVHTFRKSVEKFNGDVDISVNRLYGAFSVDENDEIVKLAKKAFEKLQIDSKITSTGGGSDTNILNGNGIKAVNLSCGERKPHTLEESIKIEDLCILSNFILELIGILK</sequence>
<keyword evidence="4" id="KW-0862">Zinc</keyword>
<dbReference type="PANTHER" id="PTHR42994:SF2">
    <property type="entry name" value="PEPTIDASE"/>
    <property type="match status" value="1"/>
</dbReference>
<proteinExistence type="inferred from homology"/>
<evidence type="ECO:0000259" key="7">
    <source>
        <dbReference type="Pfam" id="PF07687"/>
    </source>
</evidence>
<gene>
    <name evidence="8" type="ORF">GBZ86_15355</name>
</gene>
<keyword evidence="2 6" id="KW-0479">Metal-binding</keyword>
<evidence type="ECO:0000313" key="8">
    <source>
        <dbReference type="EMBL" id="MPQ45100.1"/>
    </source>
</evidence>
<dbReference type="SUPFAM" id="SSF55031">
    <property type="entry name" value="Bacterial exopeptidase dimerisation domain"/>
    <property type="match status" value="1"/>
</dbReference>
<dbReference type="Pfam" id="PF07687">
    <property type="entry name" value="M20_dimer"/>
    <property type="match status" value="1"/>
</dbReference>
<evidence type="ECO:0000256" key="2">
    <source>
        <dbReference type="ARBA" id="ARBA00022723"/>
    </source>
</evidence>
<dbReference type="PANTHER" id="PTHR42994">
    <property type="entry name" value="PEPTIDASE T"/>
    <property type="match status" value="1"/>
</dbReference>
<accession>A0A6I1MQU1</accession>
<dbReference type="Pfam" id="PF01546">
    <property type="entry name" value="Peptidase_M20"/>
    <property type="match status" value="1"/>
</dbReference>
<comment type="cofactor">
    <cofactor evidence="1">
        <name>Zn(2+)</name>
        <dbReference type="ChEBI" id="CHEBI:29105"/>
    </cofactor>
</comment>
<dbReference type="InterPro" id="IPR036264">
    <property type="entry name" value="Bact_exopeptidase_dim_dom"/>
</dbReference>
<dbReference type="Gene3D" id="3.30.70.360">
    <property type="match status" value="1"/>
</dbReference>
<dbReference type="SUPFAM" id="SSF53187">
    <property type="entry name" value="Zn-dependent exopeptidases"/>
    <property type="match status" value="1"/>
</dbReference>
<dbReference type="InterPro" id="IPR002933">
    <property type="entry name" value="Peptidase_M20"/>
</dbReference>
<dbReference type="GO" id="GO:0046872">
    <property type="term" value="F:metal ion binding"/>
    <property type="evidence" value="ECO:0007669"/>
    <property type="project" value="UniProtKB-UniRule"/>
</dbReference>
<dbReference type="AlphaFoldDB" id="A0A6I1MQU1"/>
<organism evidence="8 9">
    <name type="scientific">Clostridium tarantellae</name>
    <dbReference type="NCBI Taxonomy" id="39493"/>
    <lineage>
        <taxon>Bacteria</taxon>
        <taxon>Bacillati</taxon>
        <taxon>Bacillota</taxon>
        <taxon>Clostridia</taxon>
        <taxon>Eubacteriales</taxon>
        <taxon>Clostridiaceae</taxon>
        <taxon>Clostridium</taxon>
    </lineage>
</organism>
<evidence type="ECO:0000256" key="5">
    <source>
        <dbReference type="PIRNR" id="PIRNR001123"/>
    </source>
</evidence>
<dbReference type="InterPro" id="IPR011650">
    <property type="entry name" value="Peptidase_M20_dimer"/>
</dbReference>
<dbReference type="InterPro" id="IPR010162">
    <property type="entry name" value="PepT-like"/>
</dbReference>
<keyword evidence="9" id="KW-1185">Reference proteome</keyword>
<protein>
    <submittedName>
        <fullName evidence="8">M20/M25/M40 family metallo-hydrolase</fullName>
    </submittedName>
</protein>
<comment type="caution">
    <text evidence="8">The sequence shown here is derived from an EMBL/GenBank/DDBJ whole genome shotgun (WGS) entry which is preliminary data.</text>
</comment>
<dbReference type="Gene3D" id="3.40.630.10">
    <property type="entry name" value="Zn peptidases"/>
    <property type="match status" value="1"/>
</dbReference>
<evidence type="ECO:0000256" key="3">
    <source>
        <dbReference type="ARBA" id="ARBA00022801"/>
    </source>
</evidence>
<feature type="binding site" evidence="6">
    <location>
        <position position="344"/>
    </location>
    <ligand>
        <name>Zn(2+)</name>
        <dbReference type="ChEBI" id="CHEBI:29105"/>
        <label>2</label>
    </ligand>
</feature>
<evidence type="ECO:0000256" key="4">
    <source>
        <dbReference type="ARBA" id="ARBA00022833"/>
    </source>
</evidence>
<dbReference type="EMBL" id="WHJC01000438">
    <property type="protein sequence ID" value="MPQ45100.1"/>
    <property type="molecule type" value="Genomic_DNA"/>
</dbReference>
<dbReference type="RefSeq" id="WP_152892109.1">
    <property type="nucleotide sequence ID" value="NZ_WHJC01000438.1"/>
</dbReference>
<dbReference type="GO" id="GO:0004177">
    <property type="term" value="F:aminopeptidase activity"/>
    <property type="evidence" value="ECO:0007669"/>
    <property type="project" value="UniProtKB-UniRule"/>
</dbReference>
<dbReference type="NCBIfam" id="TIGR01883">
    <property type="entry name" value="PepT-like"/>
    <property type="match status" value="1"/>
</dbReference>
<evidence type="ECO:0000256" key="1">
    <source>
        <dbReference type="ARBA" id="ARBA00001947"/>
    </source>
</evidence>
<name>A0A6I1MQU1_9CLOT</name>
<dbReference type="Proteomes" id="UP000430345">
    <property type="component" value="Unassembled WGS sequence"/>
</dbReference>
<keyword evidence="3 8" id="KW-0378">Hydrolase</keyword>
<comment type="similarity">
    <text evidence="5">Belongs to the peptidase M42 family.</text>
</comment>
<dbReference type="PIRSF" id="PIRSF001123">
    <property type="entry name" value="PepA_GA"/>
    <property type="match status" value="1"/>
</dbReference>
<comment type="cofactor">
    <cofactor evidence="6">
        <name>a divalent metal cation</name>
        <dbReference type="ChEBI" id="CHEBI:60240"/>
    </cofactor>
    <text evidence="6">Binds 2 divalent metal cations per subunit.</text>
</comment>
<feature type="domain" description="Peptidase M20 dimerisation" evidence="7">
    <location>
        <begin position="183"/>
        <end position="269"/>
    </location>
</feature>
<dbReference type="OrthoDB" id="9773892at2"/>
<reference evidence="8 9" key="1">
    <citation type="submission" date="2019-10" db="EMBL/GenBank/DDBJ databases">
        <title>The Genome Sequence of Clostridium tarantellae Isolated from Fish Brain.</title>
        <authorList>
            <person name="Bano L."/>
            <person name="Kiel M."/>
            <person name="Sales G."/>
            <person name="Doxey A.C."/>
            <person name="Mansfield M.J."/>
            <person name="Schiavone M."/>
            <person name="Rossetto O."/>
            <person name="Pirazzini M."/>
            <person name="Dobrindt U."/>
            <person name="Montecucco C."/>
        </authorList>
    </citation>
    <scope>NUCLEOTIDE SEQUENCE [LARGE SCALE GENOMIC DNA]</scope>
    <source>
        <strain evidence="8 9">DSM 3997</strain>
    </source>
</reference>